<comment type="similarity">
    <text evidence="2">Belongs to the frataxin family.</text>
</comment>
<evidence type="ECO:0000256" key="1">
    <source>
        <dbReference type="ARBA" id="ARBA00004173"/>
    </source>
</evidence>
<proteinExistence type="inferred from homology"/>
<evidence type="ECO:0000256" key="2">
    <source>
        <dbReference type="ARBA" id="ARBA00008183"/>
    </source>
</evidence>
<keyword evidence="11" id="KW-0496">Mitochondrion</keyword>
<dbReference type="NCBIfam" id="TIGR03422">
    <property type="entry name" value="mito_frataxin"/>
    <property type="match status" value="1"/>
</dbReference>
<dbReference type="GO" id="GO:0034986">
    <property type="term" value="F:iron chaperone activity"/>
    <property type="evidence" value="ECO:0007669"/>
    <property type="project" value="TreeGrafter"/>
</dbReference>
<dbReference type="PANTHER" id="PTHR16821">
    <property type="entry name" value="FRATAXIN"/>
    <property type="match status" value="1"/>
</dbReference>
<dbReference type="GO" id="GO:0006879">
    <property type="term" value="P:intracellular iron ion homeostasis"/>
    <property type="evidence" value="ECO:0007669"/>
    <property type="project" value="UniProtKB-KW"/>
</dbReference>
<evidence type="ECO:0000256" key="12">
    <source>
        <dbReference type="ARBA" id="ARBA00047990"/>
    </source>
</evidence>
<protein>
    <recommendedName>
        <fullName evidence="3">ferroxidase</fullName>
        <ecNumber evidence="3">1.16.3.1</ecNumber>
    </recommendedName>
</protein>
<dbReference type="InterPro" id="IPR002908">
    <property type="entry name" value="Frataxin/CyaY"/>
</dbReference>
<dbReference type="OrthoDB" id="1897642at2759"/>
<evidence type="ECO:0000256" key="6">
    <source>
        <dbReference type="ARBA" id="ARBA00022496"/>
    </source>
</evidence>
<comment type="caution">
    <text evidence="14">The sequence shown here is derived from an EMBL/GenBank/DDBJ whole genome shotgun (WGS) entry which is preliminary data.</text>
</comment>
<evidence type="ECO:0000256" key="5">
    <source>
        <dbReference type="ARBA" id="ARBA00022448"/>
    </source>
</evidence>
<evidence type="ECO:0000313" key="15">
    <source>
        <dbReference type="Proteomes" id="UP000838763"/>
    </source>
</evidence>
<feature type="compositionally biased region" description="Low complexity" evidence="13">
    <location>
        <begin position="62"/>
        <end position="74"/>
    </location>
</feature>
<dbReference type="GO" id="GO:0008199">
    <property type="term" value="F:ferric iron binding"/>
    <property type="evidence" value="ECO:0007669"/>
    <property type="project" value="InterPro"/>
</dbReference>
<evidence type="ECO:0000256" key="9">
    <source>
        <dbReference type="ARBA" id="ARBA00023004"/>
    </source>
</evidence>
<evidence type="ECO:0000256" key="7">
    <source>
        <dbReference type="ARBA" id="ARBA00022946"/>
    </source>
</evidence>
<keyword evidence="15" id="KW-1185">Reference proteome</keyword>
<feature type="region of interest" description="Disordered" evidence="13">
    <location>
        <begin position="44"/>
        <end position="79"/>
    </location>
</feature>
<evidence type="ECO:0000256" key="11">
    <source>
        <dbReference type="ARBA" id="ARBA00023128"/>
    </source>
</evidence>
<dbReference type="EC" id="1.16.3.1" evidence="3"/>
<evidence type="ECO:0000256" key="3">
    <source>
        <dbReference type="ARBA" id="ARBA00013107"/>
    </source>
</evidence>
<comment type="subcellular location">
    <subcellularLocation>
        <location evidence="1">Mitochondrion</location>
    </subcellularLocation>
</comment>
<keyword evidence="9" id="KW-0408">Iron</keyword>
<dbReference type="PROSITE" id="PS01344">
    <property type="entry name" value="FRATAXIN_1"/>
    <property type="match status" value="1"/>
</dbReference>
<dbReference type="InterPro" id="IPR020895">
    <property type="entry name" value="Frataxin_CS"/>
</dbReference>
<dbReference type="InterPro" id="IPR036524">
    <property type="entry name" value="Frataxin/CyaY_sf"/>
</dbReference>
<organism evidence="14 15">
    <name type="scientific">Parascedosporium putredinis</name>
    <dbReference type="NCBI Taxonomy" id="1442378"/>
    <lineage>
        <taxon>Eukaryota</taxon>
        <taxon>Fungi</taxon>
        <taxon>Dikarya</taxon>
        <taxon>Ascomycota</taxon>
        <taxon>Pezizomycotina</taxon>
        <taxon>Sordariomycetes</taxon>
        <taxon>Hypocreomycetidae</taxon>
        <taxon>Microascales</taxon>
        <taxon>Microascaceae</taxon>
        <taxon>Parascedosporium</taxon>
    </lineage>
</organism>
<dbReference type="GO" id="GO:0008198">
    <property type="term" value="F:ferrous iron binding"/>
    <property type="evidence" value="ECO:0007669"/>
    <property type="project" value="TreeGrafter"/>
</dbReference>
<dbReference type="GO" id="GO:0005739">
    <property type="term" value="C:mitochondrion"/>
    <property type="evidence" value="ECO:0007669"/>
    <property type="project" value="UniProtKB-SubCell"/>
</dbReference>
<dbReference type="Gene3D" id="3.30.920.10">
    <property type="entry name" value="Frataxin/CyaY"/>
    <property type="match status" value="1"/>
</dbReference>
<keyword evidence="8" id="KW-0560">Oxidoreductase</keyword>
<evidence type="ECO:0000256" key="8">
    <source>
        <dbReference type="ARBA" id="ARBA00023002"/>
    </source>
</evidence>
<accession>A0A9P1H821</accession>
<keyword evidence="10" id="KW-0406">Ion transport</keyword>
<keyword evidence="6" id="KW-0410">Iron transport</keyword>
<gene>
    <name evidence="14" type="ORF">PPNO1_LOCUS6811</name>
</gene>
<evidence type="ECO:0000256" key="13">
    <source>
        <dbReference type="SAM" id="MobiDB-lite"/>
    </source>
</evidence>
<dbReference type="Proteomes" id="UP000838763">
    <property type="component" value="Unassembled WGS sequence"/>
</dbReference>
<dbReference type="Pfam" id="PF01491">
    <property type="entry name" value="Frataxin_Cyay"/>
    <property type="match status" value="1"/>
</dbReference>
<comment type="catalytic activity">
    <reaction evidence="12">
        <text>4 Fe(2+) + O2 + 4 H(+) = 4 Fe(3+) + 2 H2O</text>
        <dbReference type="Rhea" id="RHEA:11148"/>
        <dbReference type="ChEBI" id="CHEBI:15377"/>
        <dbReference type="ChEBI" id="CHEBI:15378"/>
        <dbReference type="ChEBI" id="CHEBI:15379"/>
        <dbReference type="ChEBI" id="CHEBI:29033"/>
        <dbReference type="ChEBI" id="CHEBI:29034"/>
        <dbReference type="EC" id="1.16.3.1"/>
    </reaction>
</comment>
<evidence type="ECO:0000313" key="14">
    <source>
        <dbReference type="EMBL" id="CAI4217193.1"/>
    </source>
</evidence>
<dbReference type="EMBL" id="CALLCH030000016">
    <property type="protein sequence ID" value="CAI4217193.1"/>
    <property type="molecule type" value="Genomic_DNA"/>
</dbReference>
<dbReference type="GO" id="GO:0051537">
    <property type="term" value="F:2 iron, 2 sulfur cluster binding"/>
    <property type="evidence" value="ECO:0007669"/>
    <property type="project" value="TreeGrafter"/>
</dbReference>
<evidence type="ECO:0000256" key="4">
    <source>
        <dbReference type="ARBA" id="ARBA00022434"/>
    </source>
</evidence>
<reference evidence="14" key="1">
    <citation type="submission" date="2022-11" db="EMBL/GenBank/DDBJ databases">
        <authorList>
            <person name="Scott C."/>
            <person name="Bruce N."/>
        </authorList>
    </citation>
    <scope>NUCLEOTIDE SEQUENCE</scope>
</reference>
<dbReference type="SMART" id="SM01219">
    <property type="entry name" value="Frataxin_Cyay"/>
    <property type="match status" value="1"/>
</dbReference>
<dbReference type="NCBIfam" id="TIGR03421">
    <property type="entry name" value="FeS_CyaY"/>
    <property type="match status" value="1"/>
</dbReference>
<dbReference type="PROSITE" id="PS50810">
    <property type="entry name" value="FRATAXIN_2"/>
    <property type="match status" value="1"/>
</dbReference>
<sequence>MRPTTGLRVPARRNILLLRTAPRPLFTLRHTPVPAALTSSRRVCASPSQMWSPSSRRLFSDNAPAAPSESTSESNPRRPRYKVVKLADREYHDIADEYLDLILTRYEDMVEEIGDLDVELAAGVMTVSVPNIGTYVINKQPPNKQIWLSSPISGPKRYDYVEYTDPESGTKVKDWVYMRESTSLRELLLTETKLDLGE</sequence>
<dbReference type="AlphaFoldDB" id="A0A9P1H821"/>
<feature type="compositionally biased region" description="Polar residues" evidence="13">
    <location>
        <begin position="44"/>
        <end position="57"/>
    </location>
</feature>
<dbReference type="GO" id="GO:0006826">
    <property type="term" value="P:iron ion transport"/>
    <property type="evidence" value="ECO:0007669"/>
    <property type="project" value="UniProtKB-KW"/>
</dbReference>
<dbReference type="PANTHER" id="PTHR16821:SF2">
    <property type="entry name" value="FRATAXIN, MITOCHONDRIAL"/>
    <property type="match status" value="1"/>
</dbReference>
<keyword evidence="4" id="KW-0409">Iron storage</keyword>
<name>A0A9P1H821_9PEZI</name>
<keyword evidence="5" id="KW-0813">Transport</keyword>
<dbReference type="SUPFAM" id="SSF55387">
    <property type="entry name" value="Frataxin/Nqo15-like"/>
    <property type="match status" value="1"/>
</dbReference>
<dbReference type="GO" id="GO:0016226">
    <property type="term" value="P:iron-sulfur cluster assembly"/>
    <property type="evidence" value="ECO:0007669"/>
    <property type="project" value="InterPro"/>
</dbReference>
<evidence type="ECO:0000256" key="10">
    <source>
        <dbReference type="ARBA" id="ARBA00023065"/>
    </source>
</evidence>
<dbReference type="InterPro" id="IPR017789">
    <property type="entry name" value="Frataxin"/>
</dbReference>
<keyword evidence="7" id="KW-0809">Transit peptide</keyword>
<dbReference type="GO" id="GO:0004322">
    <property type="term" value="F:ferroxidase activity"/>
    <property type="evidence" value="ECO:0007669"/>
    <property type="project" value="UniProtKB-EC"/>
</dbReference>